<gene>
    <name evidence="3" type="ORF">K491DRAFT_782407</name>
</gene>
<evidence type="ECO:0000259" key="2">
    <source>
        <dbReference type="PROSITE" id="PS50097"/>
    </source>
</evidence>
<evidence type="ECO:0000313" key="4">
    <source>
        <dbReference type="Proteomes" id="UP000799324"/>
    </source>
</evidence>
<protein>
    <recommendedName>
        <fullName evidence="2">BTB domain-containing protein</fullName>
    </recommendedName>
</protein>
<dbReference type="EMBL" id="MU004446">
    <property type="protein sequence ID" value="KAF2650706.1"/>
    <property type="molecule type" value="Genomic_DNA"/>
</dbReference>
<evidence type="ECO:0000256" key="1">
    <source>
        <dbReference type="SAM" id="MobiDB-lite"/>
    </source>
</evidence>
<dbReference type="OrthoDB" id="6359816at2759"/>
<organism evidence="3 4">
    <name type="scientific">Lophiostoma macrostomum CBS 122681</name>
    <dbReference type="NCBI Taxonomy" id="1314788"/>
    <lineage>
        <taxon>Eukaryota</taxon>
        <taxon>Fungi</taxon>
        <taxon>Dikarya</taxon>
        <taxon>Ascomycota</taxon>
        <taxon>Pezizomycotina</taxon>
        <taxon>Dothideomycetes</taxon>
        <taxon>Pleosporomycetidae</taxon>
        <taxon>Pleosporales</taxon>
        <taxon>Lophiostomataceae</taxon>
        <taxon>Lophiostoma</taxon>
    </lineage>
</organism>
<dbReference type="InterPro" id="IPR011333">
    <property type="entry name" value="SKP1/BTB/POZ_sf"/>
</dbReference>
<name>A0A6A6SSE8_9PLEO</name>
<proteinExistence type="predicted"/>
<dbReference type="CDD" id="cd18186">
    <property type="entry name" value="BTB_POZ_ZBTB_KLHL-like"/>
    <property type="match status" value="1"/>
</dbReference>
<dbReference type="SUPFAM" id="SSF54695">
    <property type="entry name" value="POZ domain"/>
    <property type="match status" value="1"/>
</dbReference>
<dbReference type="Gene3D" id="3.30.710.10">
    <property type="entry name" value="Potassium Channel Kv1.1, Chain A"/>
    <property type="match status" value="1"/>
</dbReference>
<reference evidence="3" key="1">
    <citation type="journal article" date="2020" name="Stud. Mycol.">
        <title>101 Dothideomycetes genomes: a test case for predicting lifestyles and emergence of pathogens.</title>
        <authorList>
            <person name="Haridas S."/>
            <person name="Albert R."/>
            <person name="Binder M."/>
            <person name="Bloem J."/>
            <person name="Labutti K."/>
            <person name="Salamov A."/>
            <person name="Andreopoulos B."/>
            <person name="Baker S."/>
            <person name="Barry K."/>
            <person name="Bills G."/>
            <person name="Bluhm B."/>
            <person name="Cannon C."/>
            <person name="Castanera R."/>
            <person name="Culley D."/>
            <person name="Daum C."/>
            <person name="Ezra D."/>
            <person name="Gonzalez J."/>
            <person name="Henrissat B."/>
            <person name="Kuo A."/>
            <person name="Liang C."/>
            <person name="Lipzen A."/>
            <person name="Lutzoni F."/>
            <person name="Magnuson J."/>
            <person name="Mondo S."/>
            <person name="Nolan M."/>
            <person name="Ohm R."/>
            <person name="Pangilinan J."/>
            <person name="Park H.-J."/>
            <person name="Ramirez L."/>
            <person name="Alfaro M."/>
            <person name="Sun H."/>
            <person name="Tritt A."/>
            <person name="Yoshinaga Y."/>
            <person name="Zwiers L.-H."/>
            <person name="Turgeon B."/>
            <person name="Goodwin S."/>
            <person name="Spatafora J."/>
            <person name="Crous P."/>
            <person name="Grigoriev I."/>
        </authorList>
    </citation>
    <scope>NUCLEOTIDE SEQUENCE</scope>
    <source>
        <strain evidence="3">CBS 122681</strain>
    </source>
</reference>
<dbReference type="PANTHER" id="PTHR24413">
    <property type="entry name" value="SPECKLE-TYPE POZ PROTEIN"/>
    <property type="match status" value="1"/>
</dbReference>
<accession>A0A6A6SSE8</accession>
<feature type="compositionally biased region" description="Polar residues" evidence="1">
    <location>
        <begin position="309"/>
        <end position="319"/>
    </location>
</feature>
<keyword evidence="4" id="KW-1185">Reference proteome</keyword>
<evidence type="ECO:0000313" key="3">
    <source>
        <dbReference type="EMBL" id="KAF2650706.1"/>
    </source>
</evidence>
<dbReference type="Pfam" id="PF00651">
    <property type="entry name" value="BTB"/>
    <property type="match status" value="1"/>
</dbReference>
<feature type="region of interest" description="Disordered" evidence="1">
    <location>
        <begin position="267"/>
        <end position="336"/>
    </location>
</feature>
<sequence>MSDTTLLHNETFSDVTVCLPDGQDGPKHFLLHRAILVQKSGYFRTLLINDSAEASAKCIKLSGHNESAFEEMLHYIYNIPIDWNARLAMSGDDFDETHLPAISSFCVSLFKLAEEIEVDGMQEALQDQLQRYISNIESQFELEELIRAIYASVQKPGTALGKTVARAAARNYHCHPFDGGLGIHGSALKELITEFPIIAADQVLAEMERARASSLFGRYSEDGRLFCQDCGTISLPTEYSVEIRHNACGKTFPRMDLDDVEKHFRAGTLRSEPASPGPGGFSRTGSPSWSDPGDSPRPRSRDYSLDSPNASSIVSSTRAPSPGFESPPASPSPPPS</sequence>
<dbReference type="AlphaFoldDB" id="A0A6A6SSE8"/>
<dbReference type="SMART" id="SM00225">
    <property type="entry name" value="BTB"/>
    <property type="match status" value="1"/>
</dbReference>
<dbReference type="Proteomes" id="UP000799324">
    <property type="component" value="Unassembled WGS sequence"/>
</dbReference>
<dbReference type="PROSITE" id="PS50097">
    <property type="entry name" value="BTB"/>
    <property type="match status" value="1"/>
</dbReference>
<feature type="domain" description="BTB" evidence="2">
    <location>
        <begin position="13"/>
        <end position="85"/>
    </location>
</feature>
<feature type="compositionally biased region" description="Basic and acidic residues" evidence="1">
    <location>
        <begin position="294"/>
        <end position="304"/>
    </location>
</feature>
<dbReference type="InterPro" id="IPR000210">
    <property type="entry name" value="BTB/POZ_dom"/>
</dbReference>